<feature type="signal peptide" evidence="1">
    <location>
        <begin position="1"/>
        <end position="19"/>
    </location>
</feature>
<organism evidence="2 3">
    <name type="scientific">Actinokineospora auranticolor</name>
    <dbReference type="NCBI Taxonomy" id="155976"/>
    <lineage>
        <taxon>Bacteria</taxon>
        <taxon>Bacillati</taxon>
        <taxon>Actinomycetota</taxon>
        <taxon>Actinomycetes</taxon>
        <taxon>Pseudonocardiales</taxon>
        <taxon>Pseudonocardiaceae</taxon>
        <taxon>Actinokineospora</taxon>
    </lineage>
</organism>
<keyword evidence="3" id="KW-1185">Reference proteome</keyword>
<dbReference type="AlphaFoldDB" id="A0A2S6GHN2"/>
<dbReference type="EMBL" id="PTIX01000018">
    <property type="protein sequence ID" value="PPK64738.1"/>
    <property type="molecule type" value="Genomic_DNA"/>
</dbReference>
<dbReference type="Proteomes" id="UP000239203">
    <property type="component" value="Unassembled WGS sequence"/>
</dbReference>
<name>A0A2S6GHN2_9PSEU</name>
<proteinExistence type="predicted"/>
<accession>A0A2S6GHN2</accession>
<keyword evidence="1" id="KW-0732">Signal</keyword>
<evidence type="ECO:0000313" key="3">
    <source>
        <dbReference type="Proteomes" id="UP000239203"/>
    </source>
</evidence>
<sequence>MRRVLLAALLLLIPLPAAADPTGPPVYRELAGTGDGSTAGLFNAIAETTTRRGVKLIGSYDTTGSPTITTKPNCTVPRSYTVHESVAAKDGCLQFARTSEFDSHGTDGLNIFIGYGVVTYAVSHDSPTSRILHSQYLAPRYRCEITSPIKPLLPRYGSSVRTNFLHTLWIEDSPTLTTRYPCIKDTDDDGRPLEENDPSALNDPDKLIPFSVPVYLTRTPTGVDLGRIDEVPIVRVDPSVPTDTIGYVTKQSSPISQDLDDVTLRSVYTCERNTYTPLLPHYGALVRSAFLRRIGIQDNADLTTRYPCLRDDIEAYDAAPVTRDTDILPFDVQTYSDQLNTIYDDTRAGTRISRVNGIPPITGKLGPGQHLVFVVVPRALERNSTVVSTFIGPQSAACRNVALIRAQGFIDSPGCGRAEVGGLNPRGDLPSG</sequence>
<evidence type="ECO:0000256" key="1">
    <source>
        <dbReference type="SAM" id="SignalP"/>
    </source>
</evidence>
<gene>
    <name evidence="2" type="ORF">CLV40_118128</name>
</gene>
<reference evidence="2 3" key="1">
    <citation type="submission" date="2018-02" db="EMBL/GenBank/DDBJ databases">
        <title>Genomic Encyclopedia of Archaeal and Bacterial Type Strains, Phase II (KMG-II): from individual species to whole genera.</title>
        <authorList>
            <person name="Goeker M."/>
        </authorList>
    </citation>
    <scope>NUCLEOTIDE SEQUENCE [LARGE SCALE GENOMIC DNA]</scope>
    <source>
        <strain evidence="2 3">YU 961-1</strain>
    </source>
</reference>
<comment type="caution">
    <text evidence="2">The sequence shown here is derived from an EMBL/GenBank/DDBJ whole genome shotgun (WGS) entry which is preliminary data.</text>
</comment>
<protein>
    <recommendedName>
        <fullName evidence="4">PASTA domain-containing protein</fullName>
    </recommendedName>
</protein>
<dbReference type="RefSeq" id="WP_104481807.1">
    <property type="nucleotide sequence ID" value="NZ_CP154825.1"/>
</dbReference>
<evidence type="ECO:0008006" key="4">
    <source>
        <dbReference type="Google" id="ProtNLM"/>
    </source>
</evidence>
<feature type="chain" id="PRO_5015577629" description="PASTA domain-containing protein" evidence="1">
    <location>
        <begin position="20"/>
        <end position="432"/>
    </location>
</feature>
<dbReference type="OrthoDB" id="3636760at2"/>
<evidence type="ECO:0000313" key="2">
    <source>
        <dbReference type="EMBL" id="PPK64738.1"/>
    </source>
</evidence>